<name>A0A9J6GXA8_HAELO</name>
<evidence type="ECO:0000256" key="1">
    <source>
        <dbReference type="SAM" id="MobiDB-lite"/>
    </source>
</evidence>
<proteinExistence type="predicted"/>
<gene>
    <name evidence="2" type="ORF">HPB48_013566</name>
</gene>
<feature type="region of interest" description="Disordered" evidence="1">
    <location>
        <begin position="69"/>
        <end position="110"/>
    </location>
</feature>
<sequence length="110" mass="11682">MAAADGSSRGVVHGIPPGTPISELIDNLHAPGYEILTARMLGKTSTALVMFAGKRVPTGVIFEHAMLSYEPTPKPKTPSTMTSHDFYPEDLPELEQAIGPAPKSNLPNSN</sequence>
<protein>
    <submittedName>
        <fullName evidence="2">Uncharacterized protein</fullName>
    </submittedName>
</protein>
<dbReference type="EMBL" id="JABSTR010000009">
    <property type="protein sequence ID" value="KAH9378991.1"/>
    <property type="molecule type" value="Genomic_DNA"/>
</dbReference>
<keyword evidence="3" id="KW-1185">Reference proteome</keyword>
<dbReference type="AlphaFoldDB" id="A0A9J6GXA8"/>
<organism evidence="2 3">
    <name type="scientific">Haemaphysalis longicornis</name>
    <name type="common">Bush tick</name>
    <dbReference type="NCBI Taxonomy" id="44386"/>
    <lineage>
        <taxon>Eukaryota</taxon>
        <taxon>Metazoa</taxon>
        <taxon>Ecdysozoa</taxon>
        <taxon>Arthropoda</taxon>
        <taxon>Chelicerata</taxon>
        <taxon>Arachnida</taxon>
        <taxon>Acari</taxon>
        <taxon>Parasitiformes</taxon>
        <taxon>Ixodida</taxon>
        <taxon>Ixodoidea</taxon>
        <taxon>Ixodidae</taxon>
        <taxon>Haemaphysalinae</taxon>
        <taxon>Haemaphysalis</taxon>
    </lineage>
</organism>
<dbReference type="VEuPathDB" id="VectorBase:HLOH_054185"/>
<evidence type="ECO:0000313" key="3">
    <source>
        <dbReference type="Proteomes" id="UP000821853"/>
    </source>
</evidence>
<comment type="caution">
    <text evidence="2">The sequence shown here is derived from an EMBL/GenBank/DDBJ whole genome shotgun (WGS) entry which is preliminary data.</text>
</comment>
<accession>A0A9J6GXA8</accession>
<evidence type="ECO:0000313" key="2">
    <source>
        <dbReference type="EMBL" id="KAH9378991.1"/>
    </source>
</evidence>
<reference evidence="2 3" key="1">
    <citation type="journal article" date="2020" name="Cell">
        <title>Large-Scale Comparative Analyses of Tick Genomes Elucidate Their Genetic Diversity and Vector Capacities.</title>
        <authorList>
            <consortium name="Tick Genome and Microbiome Consortium (TIGMIC)"/>
            <person name="Jia N."/>
            <person name="Wang J."/>
            <person name="Shi W."/>
            <person name="Du L."/>
            <person name="Sun Y."/>
            <person name="Zhan W."/>
            <person name="Jiang J.F."/>
            <person name="Wang Q."/>
            <person name="Zhang B."/>
            <person name="Ji P."/>
            <person name="Bell-Sakyi L."/>
            <person name="Cui X.M."/>
            <person name="Yuan T.T."/>
            <person name="Jiang B.G."/>
            <person name="Yang W.F."/>
            <person name="Lam T.T."/>
            <person name="Chang Q.C."/>
            <person name="Ding S.J."/>
            <person name="Wang X.J."/>
            <person name="Zhu J.G."/>
            <person name="Ruan X.D."/>
            <person name="Zhao L."/>
            <person name="Wei J.T."/>
            <person name="Ye R.Z."/>
            <person name="Que T.C."/>
            <person name="Du C.H."/>
            <person name="Zhou Y.H."/>
            <person name="Cheng J.X."/>
            <person name="Dai P.F."/>
            <person name="Guo W.B."/>
            <person name="Han X.H."/>
            <person name="Huang E.J."/>
            <person name="Li L.F."/>
            <person name="Wei W."/>
            <person name="Gao Y.C."/>
            <person name="Liu J.Z."/>
            <person name="Shao H.Z."/>
            <person name="Wang X."/>
            <person name="Wang C.C."/>
            <person name="Yang T.C."/>
            <person name="Huo Q.B."/>
            <person name="Li W."/>
            <person name="Chen H.Y."/>
            <person name="Chen S.E."/>
            <person name="Zhou L.G."/>
            <person name="Ni X.B."/>
            <person name="Tian J.H."/>
            <person name="Sheng Y."/>
            <person name="Liu T."/>
            <person name="Pan Y.S."/>
            <person name="Xia L.Y."/>
            <person name="Li J."/>
            <person name="Zhao F."/>
            <person name="Cao W.C."/>
        </authorList>
    </citation>
    <scope>NUCLEOTIDE SEQUENCE [LARGE SCALE GENOMIC DNA]</scope>
    <source>
        <strain evidence="2">HaeL-2018</strain>
    </source>
</reference>
<dbReference type="Proteomes" id="UP000821853">
    <property type="component" value="Unassembled WGS sequence"/>
</dbReference>